<protein>
    <submittedName>
        <fullName evidence="1">Uncharacterized protein</fullName>
    </submittedName>
</protein>
<comment type="caution">
    <text evidence="1">The sequence shown here is derived from an EMBL/GenBank/DDBJ whole genome shotgun (WGS) entry which is preliminary data.</text>
</comment>
<proteinExistence type="predicted"/>
<dbReference type="Proteomes" id="UP000798662">
    <property type="component" value="Chromosome 3"/>
</dbReference>
<sequence length="151" mass="15792">MGVERGAENAHSAAAAAVGEWARPPTQARLGAGTVDSVAGHWARSLRKQRTLPPHPLPNQKHEGAAEMTPRAGGGSGSRCVCGCGAAKEGKEGYCGADRGEGTCGLERGSPSWQEEREEWRRTQRGGGQRAQRGGGEHSIRTAGSERGRPA</sequence>
<name>A0ACC3C9X1_PYRYE</name>
<keyword evidence="2" id="KW-1185">Reference proteome</keyword>
<accession>A0ACC3C9X1</accession>
<evidence type="ECO:0000313" key="1">
    <source>
        <dbReference type="EMBL" id="KAK1867046.1"/>
    </source>
</evidence>
<dbReference type="EMBL" id="CM020620">
    <property type="protein sequence ID" value="KAK1867046.1"/>
    <property type="molecule type" value="Genomic_DNA"/>
</dbReference>
<gene>
    <name evidence="1" type="ORF">I4F81_009556</name>
</gene>
<reference evidence="1" key="1">
    <citation type="submission" date="2019-11" db="EMBL/GenBank/DDBJ databases">
        <title>Nori genome reveals adaptations in red seaweeds to the harsh intertidal environment.</title>
        <authorList>
            <person name="Wang D."/>
            <person name="Mao Y."/>
        </authorList>
    </citation>
    <scope>NUCLEOTIDE SEQUENCE</scope>
    <source>
        <tissue evidence="1">Gametophyte</tissue>
    </source>
</reference>
<evidence type="ECO:0000313" key="2">
    <source>
        <dbReference type="Proteomes" id="UP000798662"/>
    </source>
</evidence>
<organism evidence="1 2">
    <name type="scientific">Pyropia yezoensis</name>
    <name type="common">Susabi-nori</name>
    <name type="synonym">Porphyra yezoensis</name>
    <dbReference type="NCBI Taxonomy" id="2788"/>
    <lineage>
        <taxon>Eukaryota</taxon>
        <taxon>Rhodophyta</taxon>
        <taxon>Bangiophyceae</taxon>
        <taxon>Bangiales</taxon>
        <taxon>Bangiaceae</taxon>
        <taxon>Pyropia</taxon>
    </lineage>
</organism>